<comment type="caution">
    <text evidence="1">The sequence shown here is derived from an EMBL/GenBank/DDBJ whole genome shotgun (WGS) entry which is preliminary data.</text>
</comment>
<dbReference type="AlphaFoldDB" id="A0A6A4NAL4"/>
<dbReference type="Proteomes" id="UP000447434">
    <property type="component" value="Chromosome 25"/>
</dbReference>
<evidence type="ECO:0000313" key="1">
    <source>
        <dbReference type="EMBL" id="KAE9584554.1"/>
    </source>
</evidence>
<evidence type="ECO:0000313" key="2">
    <source>
        <dbReference type="Proteomes" id="UP000447434"/>
    </source>
</evidence>
<protein>
    <submittedName>
        <fullName evidence="1">Uncharacterized protein</fullName>
    </submittedName>
</protein>
<sequence length="56" mass="6580">MHSWGKDLYTLYTITISSQCCETRAGQTLSRKNFHIRSNRFKQLNRPLGPGDFKYN</sequence>
<keyword evidence="2" id="KW-1185">Reference proteome</keyword>
<accession>A0A6A4NAL4</accession>
<dbReference type="EMBL" id="WOCE01000025">
    <property type="protein sequence ID" value="KAE9584554.1"/>
    <property type="molecule type" value="Genomic_DNA"/>
</dbReference>
<proteinExistence type="predicted"/>
<gene>
    <name evidence="1" type="ORF">Lalb_Chr25g0279321</name>
</gene>
<name>A0A6A4NAL4_LUPAL</name>
<organism evidence="1 2">
    <name type="scientific">Lupinus albus</name>
    <name type="common">White lupine</name>
    <name type="synonym">Lupinus termis</name>
    <dbReference type="NCBI Taxonomy" id="3870"/>
    <lineage>
        <taxon>Eukaryota</taxon>
        <taxon>Viridiplantae</taxon>
        <taxon>Streptophyta</taxon>
        <taxon>Embryophyta</taxon>
        <taxon>Tracheophyta</taxon>
        <taxon>Spermatophyta</taxon>
        <taxon>Magnoliopsida</taxon>
        <taxon>eudicotyledons</taxon>
        <taxon>Gunneridae</taxon>
        <taxon>Pentapetalae</taxon>
        <taxon>rosids</taxon>
        <taxon>fabids</taxon>
        <taxon>Fabales</taxon>
        <taxon>Fabaceae</taxon>
        <taxon>Papilionoideae</taxon>
        <taxon>50 kb inversion clade</taxon>
        <taxon>genistoids sensu lato</taxon>
        <taxon>core genistoids</taxon>
        <taxon>Genisteae</taxon>
        <taxon>Lupinus</taxon>
    </lineage>
</organism>
<reference evidence="2" key="1">
    <citation type="journal article" date="2020" name="Nat. Commun.">
        <title>Genome sequence of the cluster root forming white lupin.</title>
        <authorList>
            <person name="Hufnagel B."/>
            <person name="Marques A."/>
            <person name="Soriano A."/>
            <person name="Marques L."/>
            <person name="Divol F."/>
            <person name="Doumas P."/>
            <person name="Sallet E."/>
            <person name="Mancinotti D."/>
            <person name="Carrere S."/>
            <person name="Marande W."/>
            <person name="Arribat S."/>
            <person name="Keller J."/>
            <person name="Huneau C."/>
            <person name="Blein T."/>
            <person name="Aime D."/>
            <person name="Laguerre M."/>
            <person name="Taylor J."/>
            <person name="Schubert V."/>
            <person name="Nelson M."/>
            <person name="Geu-Flores F."/>
            <person name="Crespi M."/>
            <person name="Gallardo-Guerrero K."/>
            <person name="Delaux P.-M."/>
            <person name="Salse J."/>
            <person name="Berges H."/>
            <person name="Guyot R."/>
            <person name="Gouzy J."/>
            <person name="Peret B."/>
        </authorList>
    </citation>
    <scope>NUCLEOTIDE SEQUENCE [LARGE SCALE GENOMIC DNA]</scope>
    <source>
        <strain evidence="2">cv. Amiga</strain>
    </source>
</reference>